<dbReference type="EMBL" id="CM004398">
    <property type="protein sequence ID" value="KAG8641856.1"/>
    <property type="molecule type" value="Genomic_DNA"/>
</dbReference>
<keyword evidence="2" id="KW-1185">Reference proteome</keyword>
<dbReference type="Proteomes" id="UP000091857">
    <property type="component" value="Chromosome 12"/>
</dbReference>
<comment type="caution">
    <text evidence="1">The sequence shown here is derived from an EMBL/GenBank/DDBJ whole genome shotgun (WGS) entry which is preliminary data.</text>
</comment>
<evidence type="ECO:0000313" key="1">
    <source>
        <dbReference type="EMBL" id="KAG8641856.1"/>
    </source>
</evidence>
<accession>A0ACB7GPI4</accession>
<gene>
    <name evidence="1" type="ORF">MANES_12G039850v8</name>
</gene>
<reference evidence="2" key="1">
    <citation type="journal article" date="2016" name="Nat. Biotechnol.">
        <title>Sequencing wild and cultivated cassava and related species reveals extensive interspecific hybridization and genetic diversity.</title>
        <authorList>
            <person name="Bredeson J.V."/>
            <person name="Lyons J.B."/>
            <person name="Prochnik S.E."/>
            <person name="Wu G.A."/>
            <person name="Ha C.M."/>
            <person name="Edsinger-Gonzales E."/>
            <person name="Grimwood J."/>
            <person name="Schmutz J."/>
            <person name="Rabbi I.Y."/>
            <person name="Egesi C."/>
            <person name="Nauluvula P."/>
            <person name="Lebot V."/>
            <person name="Ndunguru J."/>
            <person name="Mkamilo G."/>
            <person name="Bart R.S."/>
            <person name="Setter T.L."/>
            <person name="Gleadow R.M."/>
            <person name="Kulakow P."/>
            <person name="Ferguson M.E."/>
            <person name="Rounsley S."/>
            <person name="Rokhsar D.S."/>
        </authorList>
    </citation>
    <scope>NUCLEOTIDE SEQUENCE [LARGE SCALE GENOMIC DNA]</scope>
    <source>
        <strain evidence="2">cv. AM560-2</strain>
    </source>
</reference>
<name>A0ACB7GPI4_MANES</name>
<proteinExistence type="predicted"/>
<organism evidence="1 2">
    <name type="scientific">Manihot esculenta</name>
    <name type="common">Cassava</name>
    <name type="synonym">Jatropha manihot</name>
    <dbReference type="NCBI Taxonomy" id="3983"/>
    <lineage>
        <taxon>Eukaryota</taxon>
        <taxon>Viridiplantae</taxon>
        <taxon>Streptophyta</taxon>
        <taxon>Embryophyta</taxon>
        <taxon>Tracheophyta</taxon>
        <taxon>Spermatophyta</taxon>
        <taxon>Magnoliopsida</taxon>
        <taxon>eudicotyledons</taxon>
        <taxon>Gunneridae</taxon>
        <taxon>Pentapetalae</taxon>
        <taxon>rosids</taxon>
        <taxon>fabids</taxon>
        <taxon>Malpighiales</taxon>
        <taxon>Euphorbiaceae</taxon>
        <taxon>Crotonoideae</taxon>
        <taxon>Manihoteae</taxon>
        <taxon>Manihot</taxon>
    </lineage>
</organism>
<sequence>MRLTIVASPSLMNPVKLGGAVDKTQAADWRKCEDCLLDSIDKGLPVSKQENEEQSPKPLSNKSQRHQPPYSSSPSPEHLRRQVQWFPFSLFVLQGHHEEFHRSHITCRGELHSGPRGELFNNINNFLIFNMNYDGNPSLFLMINMIQCVHFLTLETKTTFLLSFRPSSNLESYFRRE</sequence>
<evidence type="ECO:0000313" key="2">
    <source>
        <dbReference type="Proteomes" id="UP000091857"/>
    </source>
</evidence>
<protein>
    <submittedName>
        <fullName evidence="1">Uncharacterized protein</fullName>
    </submittedName>
</protein>